<accession>A0ABR0R483</accession>
<evidence type="ECO:0000313" key="2">
    <source>
        <dbReference type="Proteomes" id="UP001358586"/>
    </source>
</evidence>
<keyword evidence="2" id="KW-1185">Reference proteome</keyword>
<proteinExistence type="predicted"/>
<dbReference type="Proteomes" id="UP001358586">
    <property type="component" value="Chromosome 1"/>
</dbReference>
<reference evidence="1 2" key="1">
    <citation type="submission" date="2023-03" db="EMBL/GenBank/DDBJ databases">
        <title>WGS of Gossypium arboreum.</title>
        <authorList>
            <person name="Yu D."/>
        </authorList>
    </citation>
    <scope>NUCLEOTIDE SEQUENCE [LARGE SCALE GENOMIC DNA]</scope>
    <source>
        <tissue evidence="1">Leaf</tissue>
    </source>
</reference>
<organism evidence="1 2">
    <name type="scientific">Gossypium arboreum</name>
    <name type="common">Tree cotton</name>
    <name type="synonym">Gossypium nanking</name>
    <dbReference type="NCBI Taxonomy" id="29729"/>
    <lineage>
        <taxon>Eukaryota</taxon>
        <taxon>Viridiplantae</taxon>
        <taxon>Streptophyta</taxon>
        <taxon>Embryophyta</taxon>
        <taxon>Tracheophyta</taxon>
        <taxon>Spermatophyta</taxon>
        <taxon>Magnoliopsida</taxon>
        <taxon>eudicotyledons</taxon>
        <taxon>Gunneridae</taxon>
        <taxon>Pentapetalae</taxon>
        <taxon>rosids</taxon>
        <taxon>malvids</taxon>
        <taxon>Malvales</taxon>
        <taxon>Malvaceae</taxon>
        <taxon>Malvoideae</taxon>
        <taxon>Gossypium</taxon>
    </lineage>
</organism>
<gene>
    <name evidence="1" type="ORF">PVK06_002689</name>
</gene>
<evidence type="ECO:0000313" key="1">
    <source>
        <dbReference type="EMBL" id="KAK5846403.1"/>
    </source>
</evidence>
<name>A0ABR0R483_GOSAR</name>
<sequence>MFVAGLRNNVKILRPINSSVGPSANIRPDGFEDVSKIGGKFGVVEGNKAVQSIVRELDWGHLDIALMEDDVLV</sequence>
<comment type="caution">
    <text evidence="1">The sequence shown here is derived from an EMBL/GenBank/DDBJ whole genome shotgun (WGS) entry which is preliminary data.</text>
</comment>
<protein>
    <submittedName>
        <fullName evidence="1">Uncharacterized protein</fullName>
    </submittedName>
</protein>
<dbReference type="EMBL" id="JARKNE010000001">
    <property type="protein sequence ID" value="KAK5846403.1"/>
    <property type="molecule type" value="Genomic_DNA"/>
</dbReference>